<feature type="transmembrane region" description="Helical" evidence="15">
    <location>
        <begin position="272"/>
        <end position="296"/>
    </location>
</feature>
<dbReference type="Pfam" id="PF13246">
    <property type="entry name" value="Cation_ATPase"/>
    <property type="match status" value="1"/>
</dbReference>
<evidence type="ECO:0000256" key="10">
    <source>
        <dbReference type="ARBA" id="ARBA00022842"/>
    </source>
</evidence>
<feature type="transmembrane region" description="Helical" evidence="15">
    <location>
        <begin position="54"/>
        <end position="72"/>
    </location>
</feature>
<dbReference type="OrthoDB" id="9760364at2"/>
<feature type="transmembrane region" description="Helical" evidence="15">
    <location>
        <begin position="840"/>
        <end position="865"/>
    </location>
</feature>
<dbReference type="PROSITE" id="PS00154">
    <property type="entry name" value="ATPASE_E1_E2"/>
    <property type="match status" value="1"/>
</dbReference>
<dbReference type="FunFam" id="1.20.1110.10:FF:000065">
    <property type="entry name" value="Sarcoplasmic/endoplasmic reticulum calcium ATPase 1"/>
    <property type="match status" value="1"/>
</dbReference>
<evidence type="ECO:0000256" key="11">
    <source>
        <dbReference type="ARBA" id="ARBA00022967"/>
    </source>
</evidence>
<dbReference type="Proteomes" id="UP000236151">
    <property type="component" value="Unassembled WGS sequence"/>
</dbReference>
<proteinExistence type="inferred from homology"/>
<dbReference type="Gene3D" id="3.40.1110.10">
    <property type="entry name" value="Calcium-transporting ATPase, cytoplasmic domain N"/>
    <property type="match status" value="1"/>
</dbReference>
<dbReference type="EMBL" id="NIOJ01000013">
    <property type="protein sequence ID" value="PNU00099.1"/>
    <property type="molecule type" value="Genomic_DNA"/>
</dbReference>
<feature type="domain" description="Cation-transporting P-type ATPase N-terminal" evidence="16">
    <location>
        <begin position="13"/>
        <end position="74"/>
    </location>
</feature>
<comment type="caution">
    <text evidence="17">The sequence shown here is derived from an EMBL/GenBank/DDBJ whole genome shotgun (WGS) entry which is preliminary data.</text>
</comment>
<dbReference type="InterPro" id="IPR023299">
    <property type="entry name" value="ATPase_P-typ_cyto_dom_N"/>
</dbReference>
<dbReference type="InterPro" id="IPR001757">
    <property type="entry name" value="P_typ_ATPase"/>
</dbReference>
<dbReference type="InterPro" id="IPR059000">
    <property type="entry name" value="ATPase_P-type_domA"/>
</dbReference>
<keyword evidence="7" id="KW-0479">Metal-binding</keyword>
<dbReference type="EC" id="7.2.2.10" evidence="3"/>
<dbReference type="FunFam" id="3.40.50.1000:FF:000028">
    <property type="entry name" value="Calcium-transporting P-type ATPase, putative"/>
    <property type="match status" value="1"/>
</dbReference>
<dbReference type="SMART" id="SM00831">
    <property type="entry name" value="Cation_ATPase_N"/>
    <property type="match status" value="1"/>
</dbReference>
<keyword evidence="13 15" id="KW-0472">Membrane</keyword>
<name>A0A2K2FMT5_9CLOT</name>
<keyword evidence="6 15" id="KW-0812">Transmembrane</keyword>
<dbReference type="InterPro" id="IPR036412">
    <property type="entry name" value="HAD-like_sf"/>
</dbReference>
<evidence type="ECO:0000256" key="1">
    <source>
        <dbReference type="ARBA" id="ARBA00004651"/>
    </source>
</evidence>
<keyword evidence="18" id="KW-1185">Reference proteome</keyword>
<feature type="transmembrane region" description="Helical" evidence="15">
    <location>
        <begin position="242"/>
        <end position="260"/>
    </location>
</feature>
<evidence type="ECO:0000256" key="14">
    <source>
        <dbReference type="ARBA" id="ARBA00048694"/>
    </source>
</evidence>
<dbReference type="KEGG" id="cthd:CDO33_15745"/>
<dbReference type="Pfam" id="PF00122">
    <property type="entry name" value="E1-E2_ATPase"/>
    <property type="match status" value="1"/>
</dbReference>
<dbReference type="GO" id="GO:0046872">
    <property type="term" value="F:metal ion binding"/>
    <property type="evidence" value="ECO:0007669"/>
    <property type="project" value="UniProtKB-KW"/>
</dbReference>
<dbReference type="InterPro" id="IPR008250">
    <property type="entry name" value="ATPase_P-typ_transduc_dom_A_sf"/>
</dbReference>
<dbReference type="SFLD" id="SFLDG00002">
    <property type="entry name" value="C1.7:_P-type_atpase_like"/>
    <property type="match status" value="1"/>
</dbReference>
<dbReference type="SUPFAM" id="SSF81653">
    <property type="entry name" value="Calcium ATPase, transduction domain A"/>
    <property type="match status" value="1"/>
</dbReference>
<dbReference type="InterPro" id="IPR006068">
    <property type="entry name" value="ATPase_P-typ_cation-transptr_C"/>
</dbReference>
<dbReference type="InterPro" id="IPR023214">
    <property type="entry name" value="HAD_sf"/>
</dbReference>
<feature type="transmembrane region" description="Helical" evidence="15">
    <location>
        <begin position="776"/>
        <end position="802"/>
    </location>
</feature>
<evidence type="ECO:0000259" key="16">
    <source>
        <dbReference type="SMART" id="SM00831"/>
    </source>
</evidence>
<evidence type="ECO:0000256" key="13">
    <source>
        <dbReference type="ARBA" id="ARBA00023136"/>
    </source>
</evidence>
<keyword evidence="9" id="KW-0067">ATP-binding</keyword>
<dbReference type="CDD" id="cd02089">
    <property type="entry name" value="P-type_ATPase_Ca_prok"/>
    <property type="match status" value="1"/>
</dbReference>
<feature type="transmembrane region" description="Helical" evidence="15">
    <location>
        <begin position="707"/>
        <end position="729"/>
    </location>
</feature>
<keyword evidence="10" id="KW-0460">Magnesium</keyword>
<evidence type="ECO:0000256" key="7">
    <source>
        <dbReference type="ARBA" id="ARBA00022723"/>
    </source>
</evidence>
<dbReference type="SUPFAM" id="SSF81665">
    <property type="entry name" value="Calcium ATPase, transmembrane domain M"/>
    <property type="match status" value="1"/>
</dbReference>
<evidence type="ECO:0000313" key="17">
    <source>
        <dbReference type="EMBL" id="PNU00099.1"/>
    </source>
</evidence>
<dbReference type="SUPFAM" id="SSF81660">
    <property type="entry name" value="Metal cation-transporting ATPase, ATP-binding domain N"/>
    <property type="match status" value="1"/>
</dbReference>
<dbReference type="GO" id="GO:0016887">
    <property type="term" value="F:ATP hydrolysis activity"/>
    <property type="evidence" value="ECO:0007669"/>
    <property type="project" value="InterPro"/>
</dbReference>
<dbReference type="Gene3D" id="3.40.50.1000">
    <property type="entry name" value="HAD superfamily/HAD-like"/>
    <property type="match status" value="1"/>
</dbReference>
<dbReference type="InterPro" id="IPR050510">
    <property type="entry name" value="Cation_transp_ATPase_P-type"/>
</dbReference>
<gene>
    <name evidence="17" type="ORF">CDQ84_07110</name>
</gene>
<dbReference type="Gene3D" id="2.70.150.10">
    <property type="entry name" value="Calcium-transporting ATPase, cytoplasmic transduction domain A"/>
    <property type="match status" value="1"/>
</dbReference>
<keyword evidence="12 15" id="KW-1133">Transmembrane helix</keyword>
<dbReference type="InterPro" id="IPR005782">
    <property type="entry name" value="P-type_ATPase_IIA"/>
</dbReference>
<comment type="catalytic activity">
    <reaction evidence="14">
        <text>Ca(2+)(in) + ATP + H2O = Ca(2+)(out) + ADP + phosphate + H(+)</text>
        <dbReference type="Rhea" id="RHEA:18105"/>
        <dbReference type="ChEBI" id="CHEBI:15377"/>
        <dbReference type="ChEBI" id="CHEBI:15378"/>
        <dbReference type="ChEBI" id="CHEBI:29108"/>
        <dbReference type="ChEBI" id="CHEBI:30616"/>
        <dbReference type="ChEBI" id="CHEBI:43474"/>
        <dbReference type="ChEBI" id="CHEBI:456216"/>
        <dbReference type="EC" id="7.2.2.10"/>
    </reaction>
</comment>
<evidence type="ECO:0000256" key="12">
    <source>
        <dbReference type="ARBA" id="ARBA00022989"/>
    </source>
</evidence>
<dbReference type="SFLD" id="SFLDF00027">
    <property type="entry name" value="p-type_atpase"/>
    <property type="match status" value="1"/>
</dbReference>
<reference evidence="17 18" key="1">
    <citation type="submission" date="2017-06" db="EMBL/GenBank/DDBJ databases">
        <title>Investigating the central metabolism of Clostridium thermosuccinogenes.</title>
        <authorList>
            <person name="Koendjbiharie J.G."/>
            <person name="van Kranenburg R."/>
        </authorList>
    </citation>
    <scope>NUCLEOTIDE SEQUENCE [LARGE SCALE GENOMIC DNA]</scope>
    <source>
        <strain evidence="17 18">DSM 5806</strain>
    </source>
</reference>
<dbReference type="SFLD" id="SFLDS00003">
    <property type="entry name" value="Haloacid_Dehalogenase"/>
    <property type="match status" value="1"/>
</dbReference>
<accession>A0A2K2FMT5</accession>
<feature type="transmembrane region" description="Helical" evidence="15">
    <location>
        <begin position="877"/>
        <end position="897"/>
    </location>
</feature>
<dbReference type="NCBIfam" id="TIGR01494">
    <property type="entry name" value="ATPase_P-type"/>
    <property type="match status" value="4"/>
</dbReference>
<keyword evidence="5" id="KW-0406">Ion transport</keyword>
<evidence type="ECO:0000256" key="8">
    <source>
        <dbReference type="ARBA" id="ARBA00022741"/>
    </source>
</evidence>
<organism evidence="17 18">
    <name type="scientific">Clostridium thermosuccinogenes</name>
    <dbReference type="NCBI Taxonomy" id="84032"/>
    <lineage>
        <taxon>Bacteria</taxon>
        <taxon>Bacillati</taxon>
        <taxon>Bacillota</taxon>
        <taxon>Clostridia</taxon>
        <taxon>Eubacteriales</taxon>
        <taxon>Clostridiaceae</taxon>
        <taxon>Clostridium</taxon>
    </lineage>
</organism>
<keyword evidence="5" id="KW-0106">Calcium</keyword>
<keyword evidence="4" id="KW-1003">Cell membrane</keyword>
<dbReference type="GO" id="GO:0005524">
    <property type="term" value="F:ATP binding"/>
    <property type="evidence" value="ECO:0007669"/>
    <property type="project" value="UniProtKB-KW"/>
</dbReference>
<dbReference type="FunFam" id="2.70.150.10:FF:000016">
    <property type="entry name" value="Calcium-transporting P-type ATPase putative"/>
    <property type="match status" value="1"/>
</dbReference>
<comment type="similarity">
    <text evidence="2">Belongs to the cation transport ATPase (P-type) (TC 3.A.3) family. Type IIA subfamily.</text>
</comment>
<dbReference type="PANTHER" id="PTHR43294">
    <property type="entry name" value="SODIUM/POTASSIUM-TRANSPORTING ATPASE SUBUNIT ALPHA"/>
    <property type="match status" value="1"/>
</dbReference>
<keyword evidence="11" id="KW-1278">Translocase</keyword>
<dbReference type="PRINTS" id="PR00120">
    <property type="entry name" value="HATPASE"/>
</dbReference>
<dbReference type="GO" id="GO:0005388">
    <property type="term" value="F:P-type calcium transporter activity"/>
    <property type="evidence" value="ECO:0007669"/>
    <property type="project" value="UniProtKB-EC"/>
</dbReference>
<protein>
    <recommendedName>
        <fullName evidence="3">P-type Ca(2+) transporter</fullName>
        <ecNumber evidence="3">7.2.2.10</ecNumber>
    </recommendedName>
</protein>
<evidence type="ECO:0000256" key="3">
    <source>
        <dbReference type="ARBA" id="ARBA00012790"/>
    </source>
</evidence>
<sequence length="909" mass="98872">MSVMESKLRSNRNEKKLHMGLSEKEAKLKLQKHGLNTIAGKKKVSVFSMILDQFNDFMVMILLAATAVSAFMGDTTEAVTIISIVIVNAIMGFIQEFRTERTLEALKDLAAPTARVIRDGVLCSIPAEEIVPGDLIVLESGDRVPADATLIEVNGLQVDESLLTGESLPVEKEIESSHGKGSGIGDKKGVVYMGSVVTMGRAKAIVYATGMDTEMGRIADMIQNIEDEETPLQKRLEHLGKIIAVGCLVICAIVSLAGILRGEELLDMLLEGISLAVAAVPEGLPAIVTVSLALGVQRMLKRNALIRKLPAVETLGCASVICSDKTGTLTENKMTVRKIFAGDNIFDVKGNGYDLQGAILLNNREIDASGSKPLKLLLEIAGCCNNAEISRTSPEKGFLDKIKSAVSKQEKWEIKGDPTEGALLVAAAKGGITKEILEKTYFRMDELPFDSDRKCMSVICGNFKGETFVFTKGAPDIILDKCSKIHTSRGTEDLNAFAKKRILKVNDNMAGEALRVLGFAYKKLDSRNYKRDDLEKNLTFVGLMGMIDPPRKEALEAVQKCRIAGIKPVMITGDHKVTAAAIARELSILGSGDKVLTGAELDEMSESKLEKIAGEVSVYARVSPKHKLMIVRALKKLGHIVAMTGDGVNDAPAVKEADIGVSMGITGTDVTKEASSMILLDDNFATIVAAIEEGRVIYNNIRKFIRYMLACNIGEVLTMFLGTLLGLPLPLLPIQILWVNLVTDGLPAIALGFDPPEKDVMMRKPRGAKESIFSDGLLGLILFRGILIGLTTLAVFASLLYFTGNTDTARTAAFATLVVTQLIHVFECKSERKNIFEVPIFNNLYLIGAVLCSTVMLLIVLYVPFLQSIFKTVTLTYNDWLCIMGLSSIGPVISSFFRREGKRRNKSRR</sequence>
<dbReference type="AlphaFoldDB" id="A0A2K2FMT5"/>
<dbReference type="GO" id="GO:0140352">
    <property type="term" value="P:export from cell"/>
    <property type="evidence" value="ECO:0007669"/>
    <property type="project" value="UniProtKB-ARBA"/>
</dbReference>
<dbReference type="InterPro" id="IPR023298">
    <property type="entry name" value="ATPase_P-typ_TM_dom_sf"/>
</dbReference>
<dbReference type="Pfam" id="PF00690">
    <property type="entry name" value="Cation_ATPase_N"/>
    <property type="match status" value="1"/>
</dbReference>
<keyword evidence="8" id="KW-0547">Nucleotide-binding</keyword>
<evidence type="ECO:0000256" key="6">
    <source>
        <dbReference type="ARBA" id="ARBA00022692"/>
    </source>
</evidence>
<evidence type="ECO:0000256" key="15">
    <source>
        <dbReference type="SAM" id="Phobius"/>
    </source>
</evidence>
<dbReference type="GO" id="GO:0005886">
    <property type="term" value="C:plasma membrane"/>
    <property type="evidence" value="ECO:0007669"/>
    <property type="project" value="UniProtKB-SubCell"/>
</dbReference>
<evidence type="ECO:0000256" key="9">
    <source>
        <dbReference type="ARBA" id="ARBA00022840"/>
    </source>
</evidence>
<evidence type="ECO:0000256" key="4">
    <source>
        <dbReference type="ARBA" id="ARBA00022475"/>
    </source>
</evidence>
<keyword evidence="5" id="KW-0813">Transport</keyword>
<dbReference type="Pfam" id="PF00689">
    <property type="entry name" value="Cation_ATPase_C"/>
    <property type="match status" value="1"/>
</dbReference>
<evidence type="ECO:0000256" key="2">
    <source>
        <dbReference type="ARBA" id="ARBA00005675"/>
    </source>
</evidence>
<evidence type="ECO:0000313" key="18">
    <source>
        <dbReference type="Proteomes" id="UP000236151"/>
    </source>
</evidence>
<dbReference type="InterPro" id="IPR004014">
    <property type="entry name" value="ATPase_P-typ_cation-transptr_N"/>
</dbReference>
<keyword evidence="5" id="KW-0109">Calcium transport</keyword>
<dbReference type="FunFam" id="3.40.50.1000:FF:000001">
    <property type="entry name" value="Phospholipid-transporting ATPase IC"/>
    <property type="match status" value="1"/>
</dbReference>
<dbReference type="Gene3D" id="1.20.1110.10">
    <property type="entry name" value="Calcium-transporting ATPase, transmembrane domain"/>
    <property type="match status" value="1"/>
</dbReference>
<comment type="subcellular location">
    <subcellularLocation>
        <location evidence="1">Cell membrane</location>
        <topology evidence="1">Multi-pass membrane protein</topology>
    </subcellularLocation>
</comment>
<dbReference type="InterPro" id="IPR018303">
    <property type="entry name" value="ATPase_P-typ_P_site"/>
</dbReference>
<dbReference type="PRINTS" id="PR00119">
    <property type="entry name" value="CATATPASE"/>
</dbReference>
<dbReference type="SUPFAM" id="SSF56784">
    <property type="entry name" value="HAD-like"/>
    <property type="match status" value="1"/>
</dbReference>
<evidence type="ECO:0000256" key="5">
    <source>
        <dbReference type="ARBA" id="ARBA00022568"/>
    </source>
</evidence>
<dbReference type="InterPro" id="IPR044492">
    <property type="entry name" value="P_typ_ATPase_HD_dom"/>
</dbReference>
<dbReference type="RefSeq" id="WP_103081035.1">
    <property type="nucleotide sequence ID" value="NZ_CP021850.1"/>
</dbReference>
<dbReference type="PANTHER" id="PTHR43294:SF21">
    <property type="entry name" value="CATION TRANSPORTING ATPASE"/>
    <property type="match status" value="1"/>
</dbReference>
<feature type="transmembrane region" description="Helical" evidence="15">
    <location>
        <begin position="78"/>
        <end position="97"/>
    </location>
</feature>
<dbReference type="NCBIfam" id="TIGR01116">
    <property type="entry name" value="ATPase-IIA1_Ca"/>
    <property type="match status" value="1"/>
</dbReference>